<evidence type="ECO:0000256" key="8">
    <source>
        <dbReference type="PIRSR" id="PIRSR005096-3"/>
    </source>
</evidence>
<dbReference type="AlphaFoldDB" id="A0A396IH88"/>
<gene>
    <name evidence="10" type="ORF">MtrunA17_Chr4g0060521</name>
</gene>
<organism evidence="10">
    <name type="scientific">Medicago truncatula</name>
    <name type="common">Barrel medic</name>
    <name type="synonym">Medicago tribuloides</name>
    <dbReference type="NCBI Taxonomy" id="3880"/>
    <lineage>
        <taxon>Eukaryota</taxon>
        <taxon>Viridiplantae</taxon>
        <taxon>Streptophyta</taxon>
        <taxon>Embryophyta</taxon>
        <taxon>Tracheophyta</taxon>
        <taxon>Spermatophyta</taxon>
        <taxon>Magnoliopsida</taxon>
        <taxon>eudicotyledons</taxon>
        <taxon>Gunneridae</taxon>
        <taxon>Pentapetalae</taxon>
        <taxon>rosids</taxon>
        <taxon>fabids</taxon>
        <taxon>Fabales</taxon>
        <taxon>Fabaceae</taxon>
        <taxon>Papilionoideae</taxon>
        <taxon>50 kb inversion clade</taxon>
        <taxon>NPAAA clade</taxon>
        <taxon>Hologalegina</taxon>
        <taxon>IRL clade</taxon>
        <taxon>Trifolieae</taxon>
        <taxon>Medicago</taxon>
    </lineage>
</organism>
<dbReference type="EC" id="5.1.3.3" evidence="5"/>
<dbReference type="InterPro" id="IPR008183">
    <property type="entry name" value="Aldose_1/G6P_1-epimerase"/>
</dbReference>
<keyword evidence="9" id="KW-0732">Signal</keyword>
<feature type="chain" id="PRO_5017357607" description="Aldose 1-epimerase" evidence="9">
    <location>
        <begin position="21"/>
        <end position="358"/>
    </location>
</feature>
<protein>
    <recommendedName>
        <fullName evidence="5">Aldose 1-epimerase</fullName>
        <ecNumber evidence="5">5.1.3.3</ecNumber>
    </recommendedName>
</protein>
<keyword evidence="3 5" id="KW-0413">Isomerase</keyword>
<sequence>MAKVSLLFCVLLGLLVHTHAHSHKSEKSEKIGFYELKKGSMRVNLTNYGASIVAVYVPDKHGKVADVVLGYDSIEQYETDGVYFGGLIGRVANRIGGAQFTLDGKTYKLPANDHGNTLHGGQKGFGDNVWKVKIHKDDSHVTFTYESFDGEQGFPGKLDVSVTYMLLEKNILGVKMTAKPVNKPTPVNLAQHAYWNLGGHNSGDILNHSVQIFGSSITPVDDKLIPTGKLESVKNTPYDFLKPKQVGSQINDLPGLYDINYAIDVNGQNHLTKVCIVKEPVSGRKMELWSNQVGLQYYTSGMLTDTKGKDGATYHKYGGIALETQGFPDSVNKPNFPSQIVKPGETYKHIMVYRFMAS</sequence>
<feature type="binding site" evidence="8">
    <location>
        <begin position="93"/>
        <end position="94"/>
    </location>
    <ligand>
        <name>beta-D-galactose</name>
        <dbReference type="ChEBI" id="CHEBI:27667"/>
    </ligand>
</feature>
<dbReference type="EMBL" id="PSQE01000004">
    <property type="protein sequence ID" value="RHN63644.1"/>
    <property type="molecule type" value="Genomic_DNA"/>
</dbReference>
<dbReference type="InterPro" id="IPR047215">
    <property type="entry name" value="Galactose_mutarotase-like"/>
</dbReference>
<dbReference type="UniPathway" id="UPA00242"/>
<dbReference type="PANTHER" id="PTHR10091">
    <property type="entry name" value="ALDOSE-1-EPIMERASE"/>
    <property type="match status" value="1"/>
</dbReference>
<evidence type="ECO:0000256" key="7">
    <source>
        <dbReference type="PIRSR" id="PIRSR005096-2"/>
    </source>
</evidence>
<evidence type="ECO:0000256" key="4">
    <source>
        <dbReference type="ARBA" id="ARBA00023277"/>
    </source>
</evidence>
<dbReference type="InterPro" id="IPR014718">
    <property type="entry name" value="GH-type_carb-bd"/>
</dbReference>
<evidence type="ECO:0000256" key="1">
    <source>
        <dbReference type="ARBA" id="ARBA00005028"/>
    </source>
</evidence>
<dbReference type="Proteomes" id="UP000265566">
    <property type="component" value="Chromosome 4"/>
</dbReference>
<dbReference type="NCBIfam" id="NF008277">
    <property type="entry name" value="PRK11055.1"/>
    <property type="match status" value="1"/>
</dbReference>
<feature type="active site" description="Proton acceptor" evidence="6">
    <location>
        <position position="323"/>
    </location>
</feature>
<dbReference type="PANTHER" id="PTHR10091:SF3">
    <property type="entry name" value="ALDOSE 1-EPIMERASE"/>
    <property type="match status" value="1"/>
</dbReference>
<comment type="caution">
    <text evidence="10">The sequence shown here is derived from an EMBL/GenBank/DDBJ whole genome shotgun (WGS) entry which is preliminary data.</text>
</comment>
<comment type="similarity">
    <text evidence="2 5">Belongs to the aldose epimerase family.</text>
</comment>
<dbReference type="Pfam" id="PF01263">
    <property type="entry name" value="Aldose_epim"/>
    <property type="match status" value="1"/>
</dbReference>
<dbReference type="GO" id="GO:0030246">
    <property type="term" value="F:carbohydrate binding"/>
    <property type="evidence" value="ECO:0007669"/>
    <property type="project" value="InterPro"/>
</dbReference>
<evidence type="ECO:0000313" key="10">
    <source>
        <dbReference type="EMBL" id="RHN63644.1"/>
    </source>
</evidence>
<keyword evidence="4 5" id="KW-0119">Carbohydrate metabolism</keyword>
<dbReference type="OrthoDB" id="274691at2759"/>
<dbReference type="InterPro" id="IPR011013">
    <property type="entry name" value="Gal_mutarotase_sf_dom"/>
</dbReference>
<evidence type="ECO:0000256" key="9">
    <source>
        <dbReference type="SAM" id="SignalP"/>
    </source>
</evidence>
<evidence type="ECO:0000256" key="6">
    <source>
        <dbReference type="PIRSR" id="PIRSR005096-1"/>
    </source>
</evidence>
<feature type="binding site" evidence="8">
    <location>
        <begin position="192"/>
        <end position="194"/>
    </location>
    <ligand>
        <name>beta-D-galactose</name>
        <dbReference type="ChEBI" id="CHEBI:27667"/>
    </ligand>
</feature>
<name>A0A396IH88_MEDTR</name>
<dbReference type="PIRSF" id="PIRSF005096">
    <property type="entry name" value="GALM"/>
    <property type="match status" value="1"/>
</dbReference>
<dbReference type="InterPro" id="IPR015443">
    <property type="entry name" value="Aldose_1-epimerase"/>
</dbReference>
<comment type="pathway">
    <text evidence="1 5">Carbohydrate metabolism; hexose metabolism.</text>
</comment>
<feature type="active site" description="Proton donor" evidence="6">
    <location>
        <position position="192"/>
    </location>
</feature>
<evidence type="ECO:0000256" key="2">
    <source>
        <dbReference type="ARBA" id="ARBA00006206"/>
    </source>
</evidence>
<accession>A0A396IH88</accession>
<dbReference type="SUPFAM" id="SSF74650">
    <property type="entry name" value="Galactose mutarotase-like"/>
    <property type="match status" value="1"/>
</dbReference>
<dbReference type="GO" id="GO:0019318">
    <property type="term" value="P:hexose metabolic process"/>
    <property type="evidence" value="ECO:0007669"/>
    <property type="project" value="UniProtKB-UniPathway"/>
</dbReference>
<feature type="signal peptide" evidence="9">
    <location>
        <begin position="1"/>
        <end position="20"/>
    </location>
</feature>
<dbReference type="Gramene" id="rna26369">
    <property type="protein sequence ID" value="RHN63644.1"/>
    <property type="gene ID" value="gene26369"/>
</dbReference>
<reference evidence="10" key="1">
    <citation type="journal article" date="2018" name="Nat. Plants">
        <title>Whole-genome landscape of Medicago truncatula symbiotic genes.</title>
        <authorList>
            <person name="Pecrix Y."/>
            <person name="Gamas P."/>
            <person name="Carrere S."/>
        </authorList>
    </citation>
    <scope>NUCLEOTIDE SEQUENCE</scope>
    <source>
        <tissue evidence="10">Leaves</tissue>
    </source>
</reference>
<comment type="catalytic activity">
    <reaction evidence="5">
        <text>alpha-D-glucose = beta-D-glucose</text>
        <dbReference type="Rhea" id="RHEA:10264"/>
        <dbReference type="ChEBI" id="CHEBI:15903"/>
        <dbReference type="ChEBI" id="CHEBI:17925"/>
        <dbReference type="EC" id="5.1.3.3"/>
    </reaction>
</comment>
<dbReference type="Gene3D" id="2.70.98.10">
    <property type="match status" value="1"/>
</dbReference>
<dbReference type="GO" id="GO:0004034">
    <property type="term" value="F:aldose 1-epimerase activity"/>
    <property type="evidence" value="ECO:0007669"/>
    <property type="project" value="UniProtKB-EC"/>
</dbReference>
<proteinExistence type="inferred from homology"/>
<dbReference type="CDD" id="cd09019">
    <property type="entry name" value="galactose_mutarotase_like"/>
    <property type="match status" value="1"/>
</dbReference>
<evidence type="ECO:0000256" key="3">
    <source>
        <dbReference type="ARBA" id="ARBA00023235"/>
    </source>
</evidence>
<feature type="binding site" evidence="7">
    <location>
        <position position="258"/>
    </location>
    <ligand>
        <name>beta-D-galactose</name>
        <dbReference type="ChEBI" id="CHEBI:27667"/>
    </ligand>
</feature>
<evidence type="ECO:0000256" key="5">
    <source>
        <dbReference type="PIRNR" id="PIRNR005096"/>
    </source>
</evidence>